<proteinExistence type="predicted"/>
<sequence>MPLLSTALQTNAGPKLLGSSGAASETEKILRDEEKEGEREKRKGESEEILYLISKPMLARGRPVSWARLSQPFLKQSEGFGLDTESPRDAPWHFPHAEDIRAEGEGENGN</sequence>
<feature type="compositionally biased region" description="Basic and acidic residues" evidence="1">
    <location>
        <begin position="25"/>
        <end position="46"/>
    </location>
</feature>
<feature type="compositionally biased region" description="Basic and acidic residues" evidence="1">
    <location>
        <begin position="85"/>
        <end position="104"/>
    </location>
</feature>
<dbReference type="AlphaFoldDB" id="A0AA88TBS8"/>
<feature type="region of interest" description="Disordered" evidence="1">
    <location>
        <begin position="1"/>
        <end position="46"/>
    </location>
</feature>
<name>A0AA88TBS8_9TELE</name>
<organism evidence="2 3">
    <name type="scientific">Cirrhinus molitorella</name>
    <name type="common">mud carp</name>
    <dbReference type="NCBI Taxonomy" id="172907"/>
    <lineage>
        <taxon>Eukaryota</taxon>
        <taxon>Metazoa</taxon>
        <taxon>Chordata</taxon>
        <taxon>Craniata</taxon>
        <taxon>Vertebrata</taxon>
        <taxon>Euteleostomi</taxon>
        <taxon>Actinopterygii</taxon>
        <taxon>Neopterygii</taxon>
        <taxon>Teleostei</taxon>
        <taxon>Ostariophysi</taxon>
        <taxon>Cypriniformes</taxon>
        <taxon>Cyprinidae</taxon>
        <taxon>Labeoninae</taxon>
        <taxon>Labeonini</taxon>
        <taxon>Cirrhinus</taxon>
    </lineage>
</organism>
<dbReference type="EMBL" id="JAUYZG010000021">
    <property type="protein sequence ID" value="KAK2874104.1"/>
    <property type="molecule type" value="Genomic_DNA"/>
</dbReference>
<evidence type="ECO:0000313" key="2">
    <source>
        <dbReference type="EMBL" id="KAK2874104.1"/>
    </source>
</evidence>
<feature type="region of interest" description="Disordered" evidence="1">
    <location>
        <begin position="78"/>
        <end position="110"/>
    </location>
</feature>
<keyword evidence="3" id="KW-1185">Reference proteome</keyword>
<comment type="caution">
    <text evidence="2">The sequence shown here is derived from an EMBL/GenBank/DDBJ whole genome shotgun (WGS) entry which is preliminary data.</text>
</comment>
<evidence type="ECO:0000256" key="1">
    <source>
        <dbReference type="SAM" id="MobiDB-lite"/>
    </source>
</evidence>
<accession>A0AA88TBS8</accession>
<dbReference type="Proteomes" id="UP001187343">
    <property type="component" value="Unassembled WGS sequence"/>
</dbReference>
<protein>
    <submittedName>
        <fullName evidence="2">Uncharacterized protein</fullName>
    </submittedName>
</protein>
<feature type="compositionally biased region" description="Polar residues" evidence="1">
    <location>
        <begin position="1"/>
        <end position="12"/>
    </location>
</feature>
<evidence type="ECO:0000313" key="3">
    <source>
        <dbReference type="Proteomes" id="UP001187343"/>
    </source>
</evidence>
<gene>
    <name evidence="2" type="ORF">Q8A67_021257</name>
</gene>
<reference evidence="2" key="1">
    <citation type="submission" date="2023-08" db="EMBL/GenBank/DDBJ databases">
        <title>Chromosome-level Genome Assembly of mud carp (Cirrhinus molitorella).</title>
        <authorList>
            <person name="Liu H."/>
        </authorList>
    </citation>
    <scope>NUCLEOTIDE SEQUENCE</scope>
    <source>
        <strain evidence="2">Prfri</strain>
        <tissue evidence="2">Muscle</tissue>
    </source>
</reference>